<dbReference type="GO" id="GO:0006099">
    <property type="term" value="P:tricarboxylic acid cycle"/>
    <property type="evidence" value="ECO:0007669"/>
    <property type="project" value="InterPro"/>
</dbReference>
<sequence>MGFTQHLQDHIADIFVNVVAETQQQTASILREKLALLKDRSDDEAFSGLAVKVANLRPEEALLVAEMDAKLVDVQWRARKMAGVAVLNAVSHCHQVRTGDTFHELMERFCRKNLSSSVVQSLLKYAYVWPSLTTHPTNPTSFAYTTAGLRLDRLLSEQNATVSRLVMALRDIRDTSMEFDVDPTTRQPLLKKTPALEISELISILNVIYDSVVGPQVRLREALDRFGYGDVVFNTPLLDLNLWGAGDGDGNPNMDFQWLEHQVVELRKAIRSRYVADLQHVSLDLSGEVYAEFISQKEMIVARLIGDRYQRDEDLVADLRGFRAVFVDHAQTEDNVKHRVVTHLNELLIKCCTFGLRFARTDVRHNSVDIMAAAGALLSHLQVIPSPAAFDELPEPQQILLMRSAMNNATFLHATTSLSADDIKKSFGEVGSRVFLRMRVIAANPDMFQKLIIAETRSAANAVAVLMMLKFSGNKVAEAGARISVVPLFESREDLQAAPNTFHTLATDETFNEHLRATGMFVAMIAKSDTTRLSGPGVQGQQEETVAKLMSVNTTSYGHDFAMNIFLGGGDDQMRGGGRIVETPHVLTLAASRFGATRPSRFAMTVQGLQMQLVFGSRVLSEHFIEAFASQQLLAAARLLGFVRYRPTPLICNRKSADQSAHDFFNASMDCYELMVGSPDQPGSAGARRATIVDYYSHFPTAIIAMSNKSSRPGARKKTSDPLQGRAISLDQLSKHDGAYVTATLGVTRALSQLHGAIRTGAPEHAGNPLSPLRHAYLANKSFRDFVRMQAVVLFQKDFSVSWALRGGRPSSTDFEALARAGAEAVAHGTAAKPREFLAFIESQDLEEVRYLIIAITGEDRRPISTRDPLTVGWFDLADKMVARERQAKLSQHMLLRAIKAMSDPQNTLAQRAAYFGYVAVNPKFSTPSFSLTMTDPQKEGSEKLSETSPAVSARLSLPLWARVSKI</sequence>
<dbReference type="GO" id="GO:0008964">
    <property type="term" value="F:phosphoenolpyruvate carboxylase activity"/>
    <property type="evidence" value="ECO:0007669"/>
    <property type="project" value="InterPro"/>
</dbReference>
<protein>
    <submittedName>
        <fullName evidence="1">Phosphoenolpyruvate carboxylase, putative</fullName>
    </submittedName>
</protein>
<dbReference type="InterPro" id="IPR015813">
    <property type="entry name" value="Pyrv/PenolPyrv_kinase-like_dom"/>
</dbReference>
<accession>A0A0S4IRL7</accession>
<dbReference type="InterPro" id="IPR021135">
    <property type="entry name" value="PEP_COase"/>
</dbReference>
<dbReference type="VEuPathDB" id="TriTrypDB:BSAL_62170"/>
<dbReference type="PANTHER" id="PTHR30523">
    <property type="entry name" value="PHOSPHOENOLPYRUVATE CARBOXYLASE"/>
    <property type="match status" value="1"/>
</dbReference>
<dbReference type="SUPFAM" id="SSF51621">
    <property type="entry name" value="Phosphoenolpyruvate/pyruvate domain"/>
    <property type="match status" value="1"/>
</dbReference>
<dbReference type="GO" id="GO:0015977">
    <property type="term" value="P:carbon fixation"/>
    <property type="evidence" value="ECO:0007669"/>
    <property type="project" value="InterPro"/>
</dbReference>
<gene>
    <name evidence="1" type="ORF">BSAL_62170</name>
</gene>
<dbReference type="Pfam" id="PF00311">
    <property type="entry name" value="PEPcase"/>
    <property type="match status" value="2"/>
</dbReference>
<proteinExistence type="predicted"/>
<evidence type="ECO:0000313" key="2">
    <source>
        <dbReference type="Proteomes" id="UP000051952"/>
    </source>
</evidence>
<keyword evidence="1" id="KW-0670">Pyruvate</keyword>
<dbReference type="Proteomes" id="UP000051952">
    <property type="component" value="Unassembled WGS sequence"/>
</dbReference>
<organism evidence="1 2">
    <name type="scientific">Bodo saltans</name>
    <name type="common">Flagellated protozoan</name>
    <dbReference type="NCBI Taxonomy" id="75058"/>
    <lineage>
        <taxon>Eukaryota</taxon>
        <taxon>Discoba</taxon>
        <taxon>Euglenozoa</taxon>
        <taxon>Kinetoplastea</taxon>
        <taxon>Metakinetoplastina</taxon>
        <taxon>Eubodonida</taxon>
        <taxon>Bodonidae</taxon>
        <taxon>Bodo</taxon>
    </lineage>
</organism>
<keyword evidence="2" id="KW-1185">Reference proteome</keyword>
<reference evidence="2" key="1">
    <citation type="submission" date="2015-09" db="EMBL/GenBank/DDBJ databases">
        <authorList>
            <consortium name="Pathogen Informatics"/>
        </authorList>
    </citation>
    <scope>NUCLEOTIDE SEQUENCE [LARGE SCALE GENOMIC DNA]</scope>
    <source>
        <strain evidence="2">Lake Konstanz</strain>
    </source>
</reference>
<name>A0A0S4IRL7_BODSA</name>
<dbReference type="GO" id="GO:0005829">
    <property type="term" value="C:cytosol"/>
    <property type="evidence" value="ECO:0007669"/>
    <property type="project" value="TreeGrafter"/>
</dbReference>
<evidence type="ECO:0000313" key="1">
    <source>
        <dbReference type="EMBL" id="CUF39763.1"/>
    </source>
</evidence>
<dbReference type="OrthoDB" id="10013846at2759"/>
<dbReference type="PANTHER" id="PTHR30523:SF6">
    <property type="entry name" value="PHOSPHOENOLPYRUVATE CARBOXYLASE"/>
    <property type="match status" value="1"/>
</dbReference>
<dbReference type="EMBL" id="CYKH01000314">
    <property type="protein sequence ID" value="CUF39763.1"/>
    <property type="molecule type" value="Genomic_DNA"/>
</dbReference>
<dbReference type="AlphaFoldDB" id="A0A0S4IRL7"/>